<evidence type="ECO:0000256" key="5">
    <source>
        <dbReference type="ARBA" id="ARBA00023038"/>
    </source>
</evidence>
<evidence type="ECO:0000256" key="3">
    <source>
        <dbReference type="ARBA" id="ARBA00022737"/>
    </source>
</evidence>
<feature type="compositionally biased region" description="Basic and acidic residues" evidence="12">
    <location>
        <begin position="162"/>
        <end position="173"/>
    </location>
</feature>
<dbReference type="GO" id="GO:0046872">
    <property type="term" value="F:metal ion binding"/>
    <property type="evidence" value="ECO:0007669"/>
    <property type="project" value="UniProtKB-KW"/>
</dbReference>
<evidence type="ECO:0000256" key="8">
    <source>
        <dbReference type="ARBA" id="ARBA00023242"/>
    </source>
</evidence>
<feature type="compositionally biased region" description="Low complexity" evidence="12">
    <location>
        <begin position="175"/>
        <end position="189"/>
    </location>
</feature>
<gene>
    <name evidence="15" type="ORF">FBUS_02123</name>
</gene>
<comment type="subcellular location">
    <subcellularLocation>
        <location evidence="1 9 11">Nucleus</location>
    </subcellularLocation>
</comment>
<keyword evidence="6 9" id="KW-0238">DNA-binding</keyword>
<dbReference type="Gene3D" id="1.10.10.60">
    <property type="entry name" value="Homeodomain-like"/>
    <property type="match status" value="1"/>
</dbReference>
<feature type="domain" description="Homeobox" evidence="14">
    <location>
        <begin position="296"/>
        <end position="344"/>
    </location>
</feature>
<evidence type="ECO:0000256" key="7">
    <source>
        <dbReference type="ARBA" id="ARBA00023155"/>
    </source>
</evidence>
<keyword evidence="7 9" id="KW-0371">Homeobox</keyword>
<dbReference type="PROSITE" id="PS50023">
    <property type="entry name" value="LIM_DOMAIN_2"/>
    <property type="match status" value="1"/>
</dbReference>
<dbReference type="InterPro" id="IPR001356">
    <property type="entry name" value="HD"/>
</dbReference>
<evidence type="ECO:0000256" key="4">
    <source>
        <dbReference type="ARBA" id="ARBA00022833"/>
    </source>
</evidence>
<feature type="region of interest" description="Disordered" evidence="12">
    <location>
        <begin position="213"/>
        <end position="255"/>
    </location>
</feature>
<organism evidence="15 16">
    <name type="scientific">Fasciolopsis buskii</name>
    <dbReference type="NCBI Taxonomy" id="27845"/>
    <lineage>
        <taxon>Eukaryota</taxon>
        <taxon>Metazoa</taxon>
        <taxon>Spiralia</taxon>
        <taxon>Lophotrochozoa</taxon>
        <taxon>Platyhelminthes</taxon>
        <taxon>Trematoda</taxon>
        <taxon>Digenea</taxon>
        <taxon>Plagiorchiida</taxon>
        <taxon>Echinostomata</taxon>
        <taxon>Echinostomatoidea</taxon>
        <taxon>Fasciolidae</taxon>
        <taxon>Fasciolopsis</taxon>
    </lineage>
</organism>
<keyword evidence="3" id="KW-0677">Repeat</keyword>
<dbReference type="GO" id="GO:0030182">
    <property type="term" value="P:neuron differentiation"/>
    <property type="evidence" value="ECO:0007669"/>
    <property type="project" value="TreeGrafter"/>
</dbReference>
<dbReference type="PANTHER" id="PTHR24208:SF166">
    <property type="entry name" value="LIM HOMEOBOX TRANSCRIPTION FACTOR 1 ALPHA, ISOFORM B"/>
    <property type="match status" value="1"/>
</dbReference>
<dbReference type="GO" id="GO:0000981">
    <property type="term" value="F:DNA-binding transcription factor activity, RNA polymerase II-specific"/>
    <property type="evidence" value="ECO:0007669"/>
    <property type="project" value="TreeGrafter"/>
</dbReference>
<proteinExistence type="predicted"/>
<accession>A0A8E0RQF4</accession>
<dbReference type="SMART" id="SM00389">
    <property type="entry name" value="HOX"/>
    <property type="match status" value="1"/>
</dbReference>
<dbReference type="Proteomes" id="UP000728185">
    <property type="component" value="Unassembled WGS sequence"/>
</dbReference>
<sequence length="359" mass="40502">METIFSHESREICAIQRPCKFETFGKTPVEFCHSDCLRCGFCRDRIVSNEDHITTKTPRCWISGFLVACQICRQKITHCAKCTQPLEYNTLVRNLGPARFHLDCLTCEICGRVLVEGDHCRVTSLHESDRLGIVCAEHVALGRTILTHMDILDRQITDETDERRYSSIPDRPRTSSFGSSDSGLSVSAGTTSMGEADMYNSNFVENSIRDSLHTEPKLTNTETKQNTDKPSDHLSFQQDSPTSSHNISVDSVELRTTEKLHSEQPCLDGLAVNLNSSDEEDEAKRYVTTNRGLTRAAQRKPRVSFHPIQLSILRAYFIRDPHPSSIQLNNVAELIQLDRKQVQVSEICVIRSVMGLKQS</sequence>
<name>A0A8E0RQF4_9TREM</name>
<keyword evidence="2 10" id="KW-0479">Metal-binding</keyword>
<feature type="domain" description="LIM zinc-binding" evidence="13">
    <location>
        <begin position="77"/>
        <end position="145"/>
    </location>
</feature>
<keyword evidence="8 9" id="KW-0539">Nucleus</keyword>
<dbReference type="GO" id="GO:0000977">
    <property type="term" value="F:RNA polymerase II transcription regulatory region sequence-specific DNA binding"/>
    <property type="evidence" value="ECO:0007669"/>
    <property type="project" value="TreeGrafter"/>
</dbReference>
<keyword evidence="5 10" id="KW-0440">LIM domain</keyword>
<dbReference type="SUPFAM" id="SSF46689">
    <property type="entry name" value="Homeodomain-like"/>
    <property type="match status" value="1"/>
</dbReference>
<evidence type="ECO:0000259" key="13">
    <source>
        <dbReference type="PROSITE" id="PS50023"/>
    </source>
</evidence>
<feature type="DNA-binding region" description="Homeobox" evidence="9">
    <location>
        <begin position="298"/>
        <end position="345"/>
    </location>
</feature>
<dbReference type="PROSITE" id="PS00478">
    <property type="entry name" value="LIM_DOMAIN_1"/>
    <property type="match status" value="1"/>
</dbReference>
<evidence type="ECO:0000256" key="9">
    <source>
        <dbReference type="PROSITE-ProRule" id="PRU00108"/>
    </source>
</evidence>
<reference evidence="15" key="1">
    <citation type="submission" date="2019-05" db="EMBL/GenBank/DDBJ databases">
        <title>Annotation for the trematode Fasciolopsis buski.</title>
        <authorList>
            <person name="Choi Y.-J."/>
        </authorList>
    </citation>
    <scope>NUCLEOTIDE SEQUENCE</scope>
    <source>
        <strain evidence="15">HT</strain>
        <tissue evidence="15">Whole worm</tissue>
    </source>
</reference>
<dbReference type="SMART" id="SM00132">
    <property type="entry name" value="LIM"/>
    <property type="match status" value="1"/>
</dbReference>
<dbReference type="Pfam" id="PF00046">
    <property type="entry name" value="Homeodomain"/>
    <property type="match status" value="1"/>
</dbReference>
<evidence type="ECO:0000256" key="10">
    <source>
        <dbReference type="PROSITE-ProRule" id="PRU00125"/>
    </source>
</evidence>
<feature type="region of interest" description="Disordered" evidence="12">
    <location>
        <begin position="162"/>
        <end position="191"/>
    </location>
</feature>
<dbReference type="EMBL" id="LUCM01007021">
    <property type="protein sequence ID" value="KAA0190481.1"/>
    <property type="molecule type" value="Genomic_DNA"/>
</dbReference>
<protein>
    <submittedName>
        <fullName evidence="15">Uncharacterized protein</fullName>
    </submittedName>
</protein>
<evidence type="ECO:0000256" key="2">
    <source>
        <dbReference type="ARBA" id="ARBA00022723"/>
    </source>
</evidence>
<keyword evidence="16" id="KW-1185">Reference proteome</keyword>
<dbReference type="AlphaFoldDB" id="A0A8E0RQF4"/>
<keyword evidence="4 10" id="KW-0862">Zinc</keyword>
<evidence type="ECO:0000313" key="15">
    <source>
        <dbReference type="EMBL" id="KAA0190481.1"/>
    </source>
</evidence>
<evidence type="ECO:0000256" key="6">
    <source>
        <dbReference type="ARBA" id="ARBA00023125"/>
    </source>
</evidence>
<dbReference type="Pfam" id="PF00412">
    <property type="entry name" value="LIM"/>
    <property type="match status" value="1"/>
</dbReference>
<dbReference type="GO" id="GO:0005634">
    <property type="term" value="C:nucleus"/>
    <property type="evidence" value="ECO:0007669"/>
    <property type="project" value="UniProtKB-SubCell"/>
</dbReference>
<dbReference type="PANTHER" id="PTHR24208">
    <property type="entry name" value="LIM/HOMEOBOX PROTEIN LHX"/>
    <property type="match status" value="1"/>
</dbReference>
<evidence type="ECO:0000256" key="12">
    <source>
        <dbReference type="SAM" id="MobiDB-lite"/>
    </source>
</evidence>
<evidence type="ECO:0000256" key="1">
    <source>
        <dbReference type="ARBA" id="ARBA00004123"/>
    </source>
</evidence>
<evidence type="ECO:0000259" key="14">
    <source>
        <dbReference type="PROSITE" id="PS50071"/>
    </source>
</evidence>
<evidence type="ECO:0000313" key="16">
    <source>
        <dbReference type="Proteomes" id="UP000728185"/>
    </source>
</evidence>
<comment type="caution">
    <text evidence="15">The sequence shown here is derived from an EMBL/GenBank/DDBJ whole genome shotgun (WGS) entry which is preliminary data.</text>
</comment>
<dbReference type="PROSITE" id="PS50071">
    <property type="entry name" value="HOMEOBOX_2"/>
    <property type="match status" value="1"/>
</dbReference>
<evidence type="ECO:0000256" key="11">
    <source>
        <dbReference type="RuleBase" id="RU000682"/>
    </source>
</evidence>
<dbReference type="InterPro" id="IPR001781">
    <property type="entry name" value="Znf_LIM"/>
</dbReference>
<dbReference type="InterPro" id="IPR050453">
    <property type="entry name" value="LIM_Homeobox_TF"/>
</dbReference>
<dbReference type="InterPro" id="IPR009057">
    <property type="entry name" value="Homeodomain-like_sf"/>
</dbReference>
<dbReference type="CDD" id="cd00086">
    <property type="entry name" value="homeodomain"/>
    <property type="match status" value="1"/>
</dbReference>
<feature type="compositionally biased region" description="Polar residues" evidence="12">
    <location>
        <begin position="234"/>
        <end position="249"/>
    </location>
</feature>
<dbReference type="Gene3D" id="2.10.110.10">
    <property type="entry name" value="Cysteine Rich Protein"/>
    <property type="match status" value="1"/>
</dbReference>
<dbReference type="OrthoDB" id="9990008at2759"/>